<dbReference type="Pfam" id="PF08238">
    <property type="entry name" value="Sel1"/>
    <property type="match status" value="5"/>
</dbReference>
<organism evidence="1 2">
    <name type="scientific">Kolteria novifilia</name>
    <dbReference type="NCBI Taxonomy" id="2527975"/>
    <lineage>
        <taxon>Bacteria</taxon>
        <taxon>Pseudomonadati</taxon>
        <taxon>Planctomycetota</taxon>
        <taxon>Planctomycetia</taxon>
        <taxon>Kolteriales</taxon>
        <taxon>Kolteriaceae</taxon>
        <taxon>Kolteria</taxon>
    </lineage>
</organism>
<dbReference type="AlphaFoldDB" id="A0A518B7B7"/>
<dbReference type="PANTHER" id="PTHR11102:SF160">
    <property type="entry name" value="ERAD-ASSOCIATED E3 UBIQUITIN-PROTEIN LIGASE COMPONENT HRD3"/>
    <property type="match status" value="1"/>
</dbReference>
<proteinExistence type="predicted"/>
<accession>A0A518B7B7</accession>
<dbReference type="InterPro" id="IPR006597">
    <property type="entry name" value="Sel1-like"/>
</dbReference>
<dbReference type="InterPro" id="IPR050767">
    <property type="entry name" value="Sel1_AlgK"/>
</dbReference>
<keyword evidence="2" id="KW-1185">Reference proteome</keyword>
<dbReference type="RefSeq" id="WP_145259906.1">
    <property type="nucleotide sequence ID" value="NZ_CP036279.1"/>
</dbReference>
<dbReference type="Proteomes" id="UP000317093">
    <property type="component" value="Chromosome"/>
</dbReference>
<sequence>MLTSATLAVCLIAWADDKPVLIHGQLDQVDAADGWIEVSDDAGKRHEVRVDGDSRVTLNGRRTSLDNLQHKLRVSVTFNPGTRLATVVRAKGTTTDARFASIPKRLRIALDLIESYRYRESYARLETIDSWESHALRRLLESGDARSMRALGQQQLQREEAAASAKRLLPDIEAAAARGNPLAQWILARFLQSGLAGEREKGRAFSLLEAADRSGFPLATSDLAWCYLHGKGTDRSVTKGLRLLRHSAAKGNQRSMIMLAQLYQAGEGVPENKLTARRFLERAANAGNVRAKLLLARMLADEIGPEERPEAWMATRQLLEQAFEAGSPLAGCWLGLLVKRGRGERRDLAKARRLLEAAASEGSARAALELGKFALDGSIDARDLESARHYFELSRRAARRDGDEGTLRQAKTLLNAEIVVLNRRATRTEDRRYAVTGQVVNQSTRPLSGVLAVGQFLRGEDAPVTFLSASLDFDPLHVGQVSPFEIVSEDDFAVDSFELSFRTHEGATIPSASLADTSPWPTLGYLVAADDSSIL</sequence>
<gene>
    <name evidence="1" type="primary">podJ</name>
    <name evidence="1" type="ORF">Pan216_37370</name>
</gene>
<dbReference type="SMART" id="SM00671">
    <property type="entry name" value="SEL1"/>
    <property type="match status" value="5"/>
</dbReference>
<dbReference type="OrthoDB" id="288878at2"/>
<reference evidence="1 2" key="1">
    <citation type="submission" date="2019-02" db="EMBL/GenBank/DDBJ databases">
        <title>Deep-cultivation of Planctomycetes and their phenomic and genomic characterization uncovers novel biology.</title>
        <authorList>
            <person name="Wiegand S."/>
            <person name="Jogler M."/>
            <person name="Boedeker C."/>
            <person name="Pinto D."/>
            <person name="Vollmers J."/>
            <person name="Rivas-Marin E."/>
            <person name="Kohn T."/>
            <person name="Peeters S.H."/>
            <person name="Heuer A."/>
            <person name="Rast P."/>
            <person name="Oberbeckmann S."/>
            <person name="Bunk B."/>
            <person name="Jeske O."/>
            <person name="Meyerdierks A."/>
            <person name="Storesund J.E."/>
            <person name="Kallscheuer N."/>
            <person name="Luecker S."/>
            <person name="Lage O.M."/>
            <person name="Pohl T."/>
            <person name="Merkel B.J."/>
            <person name="Hornburger P."/>
            <person name="Mueller R.-W."/>
            <person name="Bruemmer F."/>
            <person name="Labrenz M."/>
            <person name="Spormann A.M."/>
            <person name="Op den Camp H."/>
            <person name="Overmann J."/>
            <person name="Amann R."/>
            <person name="Jetten M.S.M."/>
            <person name="Mascher T."/>
            <person name="Medema M.H."/>
            <person name="Devos D.P."/>
            <person name="Kaster A.-K."/>
            <person name="Ovreas L."/>
            <person name="Rohde M."/>
            <person name="Galperin M.Y."/>
            <person name="Jogler C."/>
        </authorList>
    </citation>
    <scope>NUCLEOTIDE SEQUENCE [LARGE SCALE GENOMIC DNA]</scope>
    <source>
        <strain evidence="1 2">Pan216</strain>
    </source>
</reference>
<evidence type="ECO:0000313" key="2">
    <source>
        <dbReference type="Proteomes" id="UP000317093"/>
    </source>
</evidence>
<protein>
    <submittedName>
        <fullName evidence="1">Localization factor PodJL</fullName>
    </submittedName>
</protein>
<dbReference type="InterPro" id="IPR011990">
    <property type="entry name" value="TPR-like_helical_dom_sf"/>
</dbReference>
<dbReference type="Gene3D" id="1.25.40.10">
    <property type="entry name" value="Tetratricopeptide repeat domain"/>
    <property type="match status" value="1"/>
</dbReference>
<evidence type="ECO:0000313" key="1">
    <source>
        <dbReference type="EMBL" id="QDU62864.1"/>
    </source>
</evidence>
<dbReference type="EMBL" id="CP036279">
    <property type="protein sequence ID" value="QDU62864.1"/>
    <property type="molecule type" value="Genomic_DNA"/>
</dbReference>
<name>A0A518B7B7_9BACT</name>
<dbReference type="PANTHER" id="PTHR11102">
    <property type="entry name" value="SEL-1-LIKE PROTEIN"/>
    <property type="match status" value="1"/>
</dbReference>
<dbReference type="KEGG" id="knv:Pan216_37370"/>
<dbReference type="SUPFAM" id="SSF81901">
    <property type="entry name" value="HCP-like"/>
    <property type="match status" value="2"/>
</dbReference>